<evidence type="ECO:0000313" key="2">
    <source>
        <dbReference type="EMBL" id="TWH05454.1"/>
    </source>
</evidence>
<accession>A0A562D7D2</accession>
<dbReference type="AlphaFoldDB" id="A0A562D7D2"/>
<evidence type="ECO:0000256" key="1">
    <source>
        <dbReference type="SAM" id="SignalP"/>
    </source>
</evidence>
<sequence>MSRIRTWTVLSLLILPLAACRDDSAPAPAAPAEDVVAPDAAGAAPAAPVRLEDVIERDPRYMVGISYPPGMEAYPGLAAALQAYAQQAREELMQAVEALDAPPAAPYDLSLGFRLLMQSPQLVAVAADGSWWRASCGCPGAARC</sequence>
<keyword evidence="1" id="KW-0732">Signal</keyword>
<organism evidence="2 3">
    <name type="scientific">Pseudoxanthomonas taiwanensis J19</name>
    <dbReference type="NCBI Taxonomy" id="935569"/>
    <lineage>
        <taxon>Bacteria</taxon>
        <taxon>Pseudomonadati</taxon>
        <taxon>Pseudomonadota</taxon>
        <taxon>Gammaproteobacteria</taxon>
        <taxon>Lysobacterales</taxon>
        <taxon>Lysobacteraceae</taxon>
        <taxon>Pseudoxanthomonas</taxon>
    </lineage>
</organism>
<dbReference type="Proteomes" id="UP000321583">
    <property type="component" value="Unassembled WGS sequence"/>
</dbReference>
<feature type="signal peptide" evidence="1">
    <location>
        <begin position="1"/>
        <end position="21"/>
    </location>
</feature>
<feature type="chain" id="PRO_5021975736" evidence="1">
    <location>
        <begin position="22"/>
        <end position="144"/>
    </location>
</feature>
<comment type="caution">
    <text evidence="2">The sequence shown here is derived from an EMBL/GenBank/DDBJ whole genome shotgun (WGS) entry which is preliminary data.</text>
</comment>
<name>A0A562D7D2_9GAMM</name>
<protein>
    <submittedName>
        <fullName evidence="2">Uncharacterized protein</fullName>
    </submittedName>
</protein>
<keyword evidence="3" id="KW-1185">Reference proteome</keyword>
<evidence type="ECO:0000313" key="3">
    <source>
        <dbReference type="Proteomes" id="UP000321583"/>
    </source>
</evidence>
<dbReference type="EMBL" id="VLJS01000091">
    <property type="protein sequence ID" value="TWH05454.1"/>
    <property type="molecule type" value="Genomic_DNA"/>
</dbReference>
<reference evidence="2 3" key="1">
    <citation type="submission" date="2019-07" db="EMBL/GenBank/DDBJ databases">
        <title>Genome sequencing of lignin-degrading bacterial isolates.</title>
        <authorList>
            <person name="Gladden J."/>
        </authorList>
    </citation>
    <scope>NUCLEOTIDE SEQUENCE [LARGE SCALE GENOMIC DNA]</scope>
    <source>
        <strain evidence="2 3">J19</strain>
    </source>
</reference>
<proteinExistence type="predicted"/>
<gene>
    <name evidence="2" type="ORF">L613_000600000470</name>
</gene>